<keyword evidence="4" id="KW-0547">Nucleotide-binding</keyword>
<gene>
    <name evidence="7" type="ORF">GGR03_002775</name>
</gene>
<evidence type="ECO:0000256" key="2">
    <source>
        <dbReference type="ARBA" id="ARBA00005417"/>
    </source>
</evidence>
<comment type="subcellular location">
    <subcellularLocation>
        <location evidence="1">Cell inner membrane</location>
        <topology evidence="1">Peripheral membrane protein</topology>
    </subcellularLocation>
</comment>
<dbReference type="SUPFAM" id="SSF52540">
    <property type="entry name" value="P-loop containing nucleoside triphosphate hydrolases"/>
    <property type="match status" value="2"/>
</dbReference>
<evidence type="ECO:0000256" key="3">
    <source>
        <dbReference type="ARBA" id="ARBA00022448"/>
    </source>
</evidence>
<evidence type="ECO:0000256" key="4">
    <source>
        <dbReference type="ARBA" id="ARBA00022741"/>
    </source>
</evidence>
<dbReference type="SMART" id="SM00382">
    <property type="entry name" value="AAA"/>
    <property type="match status" value="2"/>
</dbReference>
<name>A0A7W6MQ91_9HYPH</name>
<proteinExistence type="inferred from homology"/>
<sequence>MASDAPVLERLPLATSAGPAADTLLSIEDLSVEFRSMAGMVKAVSGLSMRVGAGRTVALVGESGSGKSVTSQAILGLLPKSAAITSGRILFRDPEQGLVDLAALSPRSARFRAIRGRAISIVFQEPMTSFSPLHTLGDQIGEVLEVHGRASGAELRELTLETLRLVRFPDPARAMRSYPFELSGGLRQRAMIAMAVIAKPALLIADEPTTALDVTLQAQIIKLLRDMQARLKMAVLLITHDLGVVANLAEEVVVMHHGRVVESGTAAAIFHEPQHPYLISLMKAVPDLEPGDARRLKPIREIKVDAKALMQRGEDADQVPPGAPLLEVRGLSKSFSLRRDRRLLSRAPGLTIHALRDVSVTVRRGECLGLVGESGSGKTTLARAIMGAVPQTTGSVLLHGGREGTVDLASASRQPLFEARRRMQYVFQDPFSSLDPRMTVGAILAEPLEIHGIGVAGDRRQRVERLLAAVGLEPQYAGRYPHSFSGGQRQRIGIARALALEPELLICDEPVAALDVSVQAQILNLLKDLQRLCGLTYLFISHNLAVVNYVADRIAVMCDGEIVELAPREELFRAPLHPYTRLLMQAVPHADPSRPLDFDHLPAVGQIGHRDWPEPFAVVEARDRPLLEAAPGHFVRAANVDFLAAAPAGAATGG</sequence>
<dbReference type="InterPro" id="IPR027417">
    <property type="entry name" value="P-loop_NTPase"/>
</dbReference>
<dbReference type="PANTHER" id="PTHR43776:SF7">
    <property type="entry name" value="D,D-DIPEPTIDE TRANSPORT ATP-BINDING PROTEIN DDPF-RELATED"/>
    <property type="match status" value="1"/>
</dbReference>
<keyword evidence="5 7" id="KW-0067">ATP-binding</keyword>
<reference evidence="7 8" key="1">
    <citation type="submission" date="2020-08" db="EMBL/GenBank/DDBJ databases">
        <title>Genomic Encyclopedia of Type Strains, Phase IV (KMG-IV): sequencing the most valuable type-strain genomes for metagenomic binning, comparative biology and taxonomic classification.</title>
        <authorList>
            <person name="Goeker M."/>
        </authorList>
    </citation>
    <scope>NUCLEOTIDE SEQUENCE [LARGE SCALE GENOMIC DNA]</scope>
    <source>
        <strain evidence="7 8">DSM 103570</strain>
    </source>
</reference>
<accession>A0A7W6MQ91</accession>
<feature type="domain" description="ABC transporter" evidence="6">
    <location>
        <begin position="326"/>
        <end position="584"/>
    </location>
</feature>
<dbReference type="GO" id="GO:0015833">
    <property type="term" value="P:peptide transport"/>
    <property type="evidence" value="ECO:0007669"/>
    <property type="project" value="InterPro"/>
</dbReference>
<dbReference type="Gene3D" id="3.40.50.300">
    <property type="entry name" value="P-loop containing nucleotide triphosphate hydrolases"/>
    <property type="match status" value="2"/>
</dbReference>
<dbReference type="NCBIfam" id="NF008453">
    <property type="entry name" value="PRK11308.1"/>
    <property type="match status" value="2"/>
</dbReference>
<evidence type="ECO:0000256" key="5">
    <source>
        <dbReference type="ARBA" id="ARBA00022840"/>
    </source>
</evidence>
<protein>
    <submittedName>
        <fullName evidence="7">Peptide/nickel transport system ATP-binding protein</fullName>
    </submittedName>
</protein>
<dbReference type="PROSITE" id="PS00211">
    <property type="entry name" value="ABC_TRANSPORTER_1"/>
    <property type="match status" value="1"/>
</dbReference>
<dbReference type="GO" id="GO:0005886">
    <property type="term" value="C:plasma membrane"/>
    <property type="evidence" value="ECO:0007669"/>
    <property type="project" value="UniProtKB-SubCell"/>
</dbReference>
<dbReference type="PANTHER" id="PTHR43776">
    <property type="entry name" value="TRANSPORT ATP-BINDING PROTEIN"/>
    <property type="match status" value="1"/>
</dbReference>
<dbReference type="EMBL" id="JACIEM010000003">
    <property type="protein sequence ID" value="MBB4003694.1"/>
    <property type="molecule type" value="Genomic_DNA"/>
</dbReference>
<dbReference type="GO" id="GO:0055085">
    <property type="term" value="P:transmembrane transport"/>
    <property type="evidence" value="ECO:0007669"/>
    <property type="project" value="UniProtKB-ARBA"/>
</dbReference>
<dbReference type="InterPro" id="IPR003593">
    <property type="entry name" value="AAA+_ATPase"/>
</dbReference>
<dbReference type="Pfam" id="PF00005">
    <property type="entry name" value="ABC_tran"/>
    <property type="match status" value="2"/>
</dbReference>
<feature type="domain" description="ABC transporter" evidence="6">
    <location>
        <begin position="25"/>
        <end position="282"/>
    </location>
</feature>
<comment type="similarity">
    <text evidence="2">Belongs to the ABC transporter superfamily.</text>
</comment>
<dbReference type="AlphaFoldDB" id="A0A7W6MQ91"/>
<keyword evidence="8" id="KW-1185">Reference proteome</keyword>
<evidence type="ECO:0000313" key="8">
    <source>
        <dbReference type="Proteomes" id="UP000588647"/>
    </source>
</evidence>
<organism evidence="7 8">
    <name type="scientific">Aurantimonas endophytica</name>
    <dbReference type="NCBI Taxonomy" id="1522175"/>
    <lineage>
        <taxon>Bacteria</taxon>
        <taxon>Pseudomonadati</taxon>
        <taxon>Pseudomonadota</taxon>
        <taxon>Alphaproteobacteria</taxon>
        <taxon>Hyphomicrobiales</taxon>
        <taxon>Aurantimonadaceae</taxon>
        <taxon>Aurantimonas</taxon>
    </lineage>
</organism>
<evidence type="ECO:0000259" key="6">
    <source>
        <dbReference type="PROSITE" id="PS50893"/>
    </source>
</evidence>
<dbReference type="InterPro" id="IPR050319">
    <property type="entry name" value="ABC_transp_ATP-bind"/>
</dbReference>
<dbReference type="InterPro" id="IPR013563">
    <property type="entry name" value="Oligopep_ABC_C"/>
</dbReference>
<dbReference type="Pfam" id="PF08352">
    <property type="entry name" value="oligo_HPY"/>
    <property type="match status" value="2"/>
</dbReference>
<dbReference type="CDD" id="cd03257">
    <property type="entry name" value="ABC_NikE_OppD_transporters"/>
    <property type="match status" value="2"/>
</dbReference>
<evidence type="ECO:0000256" key="1">
    <source>
        <dbReference type="ARBA" id="ARBA00004417"/>
    </source>
</evidence>
<comment type="caution">
    <text evidence="7">The sequence shown here is derived from an EMBL/GenBank/DDBJ whole genome shotgun (WGS) entry which is preliminary data.</text>
</comment>
<keyword evidence="3" id="KW-0813">Transport</keyword>
<dbReference type="PROSITE" id="PS50893">
    <property type="entry name" value="ABC_TRANSPORTER_2"/>
    <property type="match status" value="2"/>
</dbReference>
<evidence type="ECO:0000313" key="7">
    <source>
        <dbReference type="EMBL" id="MBB4003694.1"/>
    </source>
</evidence>
<dbReference type="GO" id="GO:0005524">
    <property type="term" value="F:ATP binding"/>
    <property type="evidence" value="ECO:0007669"/>
    <property type="project" value="UniProtKB-KW"/>
</dbReference>
<dbReference type="FunFam" id="3.40.50.300:FF:000016">
    <property type="entry name" value="Oligopeptide ABC transporter ATP-binding component"/>
    <property type="match status" value="1"/>
</dbReference>
<dbReference type="InterPro" id="IPR017871">
    <property type="entry name" value="ABC_transporter-like_CS"/>
</dbReference>
<dbReference type="Proteomes" id="UP000588647">
    <property type="component" value="Unassembled WGS sequence"/>
</dbReference>
<dbReference type="GO" id="GO:0016887">
    <property type="term" value="F:ATP hydrolysis activity"/>
    <property type="evidence" value="ECO:0007669"/>
    <property type="project" value="InterPro"/>
</dbReference>
<dbReference type="InterPro" id="IPR003439">
    <property type="entry name" value="ABC_transporter-like_ATP-bd"/>
</dbReference>